<evidence type="ECO:0000256" key="2">
    <source>
        <dbReference type="PROSITE-ProRule" id="PRU00261"/>
    </source>
</evidence>
<proteinExistence type="predicted"/>
<feature type="disulfide bond" evidence="2">
    <location>
        <begin position="23"/>
        <end position="37"/>
    </location>
</feature>
<feature type="non-terminal residue" evidence="4">
    <location>
        <position position="58"/>
    </location>
</feature>
<dbReference type="Proteomes" id="UP000799424">
    <property type="component" value="Unassembled WGS sequence"/>
</dbReference>
<dbReference type="Pfam" id="PF00187">
    <property type="entry name" value="Chitin_bind_1"/>
    <property type="match status" value="1"/>
</dbReference>
<dbReference type="EMBL" id="MU006227">
    <property type="protein sequence ID" value="KAF2825560.1"/>
    <property type="molecule type" value="Genomic_DNA"/>
</dbReference>
<dbReference type="Gene3D" id="3.30.60.10">
    <property type="entry name" value="Endochitinase-like"/>
    <property type="match status" value="1"/>
</dbReference>
<keyword evidence="5" id="KW-1185">Reference proteome</keyword>
<evidence type="ECO:0000256" key="1">
    <source>
        <dbReference type="ARBA" id="ARBA00022669"/>
    </source>
</evidence>
<dbReference type="InterPro" id="IPR001002">
    <property type="entry name" value="Chitin-bd_1"/>
</dbReference>
<keyword evidence="2" id="KW-1015">Disulfide bond</keyword>
<evidence type="ECO:0000259" key="3">
    <source>
        <dbReference type="PROSITE" id="PS50941"/>
    </source>
</evidence>
<dbReference type="GO" id="GO:0008061">
    <property type="term" value="F:chitin binding"/>
    <property type="evidence" value="ECO:0007669"/>
    <property type="project" value="UniProtKB-UniRule"/>
</dbReference>
<reference evidence="4" key="1">
    <citation type="journal article" date="2020" name="Stud. Mycol.">
        <title>101 Dothideomycetes genomes: a test case for predicting lifestyles and emergence of pathogens.</title>
        <authorList>
            <person name="Haridas S."/>
            <person name="Albert R."/>
            <person name="Binder M."/>
            <person name="Bloem J."/>
            <person name="Labutti K."/>
            <person name="Salamov A."/>
            <person name="Andreopoulos B."/>
            <person name="Baker S."/>
            <person name="Barry K."/>
            <person name="Bills G."/>
            <person name="Bluhm B."/>
            <person name="Cannon C."/>
            <person name="Castanera R."/>
            <person name="Culley D."/>
            <person name="Daum C."/>
            <person name="Ezra D."/>
            <person name="Gonzalez J."/>
            <person name="Henrissat B."/>
            <person name="Kuo A."/>
            <person name="Liang C."/>
            <person name="Lipzen A."/>
            <person name="Lutzoni F."/>
            <person name="Magnuson J."/>
            <person name="Mondo S."/>
            <person name="Nolan M."/>
            <person name="Ohm R."/>
            <person name="Pangilinan J."/>
            <person name="Park H.-J."/>
            <person name="Ramirez L."/>
            <person name="Alfaro M."/>
            <person name="Sun H."/>
            <person name="Tritt A."/>
            <person name="Yoshinaga Y."/>
            <person name="Zwiers L.-H."/>
            <person name="Turgeon B."/>
            <person name="Goodwin S."/>
            <person name="Spatafora J."/>
            <person name="Crous P."/>
            <person name="Grigoriev I."/>
        </authorList>
    </citation>
    <scope>NUCLEOTIDE SEQUENCE</scope>
    <source>
        <strain evidence="4">CBS 113818</strain>
    </source>
</reference>
<dbReference type="OrthoDB" id="1193027at2759"/>
<protein>
    <recommendedName>
        <fullName evidence="3">Chitin-binding type-1 domain-containing protein</fullName>
    </recommendedName>
</protein>
<comment type="caution">
    <text evidence="2">Lacks conserved residue(s) required for the propagation of feature annotation.</text>
</comment>
<evidence type="ECO:0000313" key="5">
    <source>
        <dbReference type="Proteomes" id="UP000799424"/>
    </source>
</evidence>
<dbReference type="PROSITE" id="PS50941">
    <property type="entry name" value="CHIT_BIND_I_2"/>
    <property type="match status" value="1"/>
</dbReference>
<sequence>VSMDGKCGANTRQTCLNSVFGNCCSRNGYCGSSAAYCGTGCDPSFGTCGVPPSSSRSA</sequence>
<dbReference type="AlphaFoldDB" id="A0A6A6ZWX8"/>
<keyword evidence="1 2" id="KW-0147">Chitin-binding</keyword>
<accession>A0A6A6ZWX8</accession>
<feature type="non-terminal residue" evidence="4">
    <location>
        <position position="1"/>
    </location>
</feature>
<feature type="domain" description="Chitin-binding type-1" evidence="3">
    <location>
        <begin position="4"/>
        <end position="50"/>
    </location>
</feature>
<dbReference type="SUPFAM" id="SSF57016">
    <property type="entry name" value="Plant lectins/antimicrobial peptides"/>
    <property type="match status" value="1"/>
</dbReference>
<gene>
    <name evidence="4" type="ORF">CC86DRAFT_237404</name>
</gene>
<name>A0A6A6ZWX8_9PLEO</name>
<evidence type="ECO:0000313" key="4">
    <source>
        <dbReference type="EMBL" id="KAF2825560.1"/>
    </source>
</evidence>
<organism evidence="4 5">
    <name type="scientific">Ophiobolus disseminans</name>
    <dbReference type="NCBI Taxonomy" id="1469910"/>
    <lineage>
        <taxon>Eukaryota</taxon>
        <taxon>Fungi</taxon>
        <taxon>Dikarya</taxon>
        <taxon>Ascomycota</taxon>
        <taxon>Pezizomycotina</taxon>
        <taxon>Dothideomycetes</taxon>
        <taxon>Pleosporomycetidae</taxon>
        <taxon>Pleosporales</taxon>
        <taxon>Pleosporineae</taxon>
        <taxon>Phaeosphaeriaceae</taxon>
        <taxon>Ophiobolus</taxon>
    </lineage>
</organism>
<dbReference type="InterPro" id="IPR036861">
    <property type="entry name" value="Endochitinase-like_sf"/>
</dbReference>